<dbReference type="InterPro" id="IPR019734">
    <property type="entry name" value="TPR_rpt"/>
</dbReference>
<dbReference type="PROSITE" id="PS51352">
    <property type="entry name" value="THIOREDOXIN_2"/>
    <property type="match status" value="1"/>
</dbReference>
<dbReference type="CDD" id="cd02947">
    <property type="entry name" value="TRX_family"/>
    <property type="match status" value="1"/>
</dbReference>
<dbReference type="InterPro" id="IPR013766">
    <property type="entry name" value="Thioredoxin_domain"/>
</dbReference>
<dbReference type="Gene3D" id="1.25.40.10">
    <property type="entry name" value="Tetratricopeptide repeat domain"/>
    <property type="match status" value="1"/>
</dbReference>
<keyword evidence="1" id="KW-1015">Disulfide bond</keyword>
<evidence type="ECO:0000313" key="5">
    <source>
        <dbReference type="Proteomes" id="UP000077266"/>
    </source>
</evidence>
<dbReference type="STRING" id="1314781.A0A165BEQ1"/>
<dbReference type="PROSITE" id="PS50005">
    <property type="entry name" value="TPR"/>
    <property type="match status" value="1"/>
</dbReference>
<keyword evidence="5" id="KW-1185">Reference proteome</keyword>
<dbReference type="InterPro" id="IPR017937">
    <property type="entry name" value="Thioredoxin_CS"/>
</dbReference>
<dbReference type="InterPro" id="IPR036249">
    <property type="entry name" value="Thioredoxin-like_sf"/>
</dbReference>
<name>A0A165BEQ1_EXIGL</name>
<protein>
    <submittedName>
        <fullName evidence="4">Thioredoxin-domain-containing protein</fullName>
    </submittedName>
</protein>
<accession>A0A165BEQ1</accession>
<proteinExistence type="predicted"/>
<dbReference type="Gene3D" id="3.40.30.10">
    <property type="entry name" value="Glutaredoxin"/>
    <property type="match status" value="1"/>
</dbReference>
<dbReference type="Pfam" id="PF00085">
    <property type="entry name" value="Thioredoxin"/>
    <property type="match status" value="1"/>
</dbReference>
<dbReference type="SUPFAM" id="SSF48452">
    <property type="entry name" value="TPR-like"/>
    <property type="match status" value="1"/>
</dbReference>
<dbReference type="AlphaFoldDB" id="A0A165BEQ1"/>
<dbReference type="InParanoid" id="A0A165BEQ1"/>
<reference evidence="4 5" key="1">
    <citation type="journal article" date="2016" name="Mol. Biol. Evol.">
        <title>Comparative Genomics of Early-Diverging Mushroom-Forming Fungi Provides Insights into the Origins of Lignocellulose Decay Capabilities.</title>
        <authorList>
            <person name="Nagy L.G."/>
            <person name="Riley R."/>
            <person name="Tritt A."/>
            <person name="Adam C."/>
            <person name="Daum C."/>
            <person name="Floudas D."/>
            <person name="Sun H."/>
            <person name="Yadav J.S."/>
            <person name="Pangilinan J."/>
            <person name="Larsson K.H."/>
            <person name="Matsuura K."/>
            <person name="Barry K."/>
            <person name="Labutti K."/>
            <person name="Kuo R."/>
            <person name="Ohm R.A."/>
            <person name="Bhattacharya S.S."/>
            <person name="Shirouzu T."/>
            <person name="Yoshinaga Y."/>
            <person name="Martin F.M."/>
            <person name="Grigoriev I.V."/>
            <person name="Hibbett D.S."/>
        </authorList>
    </citation>
    <scope>NUCLEOTIDE SEQUENCE [LARGE SCALE GENOMIC DNA]</scope>
    <source>
        <strain evidence="4 5">HHB12029</strain>
    </source>
</reference>
<dbReference type="PRINTS" id="PR00421">
    <property type="entry name" value="THIOREDOXIN"/>
</dbReference>
<dbReference type="PROSITE" id="PS00194">
    <property type="entry name" value="THIOREDOXIN_1"/>
    <property type="match status" value="1"/>
</dbReference>
<dbReference type="OrthoDB" id="2121326at2759"/>
<keyword evidence="2" id="KW-0802">TPR repeat</keyword>
<dbReference type="SUPFAM" id="SSF52833">
    <property type="entry name" value="Thioredoxin-like"/>
    <property type="match status" value="1"/>
</dbReference>
<feature type="repeat" description="TPR" evidence="2">
    <location>
        <begin position="140"/>
        <end position="173"/>
    </location>
</feature>
<dbReference type="Proteomes" id="UP000077266">
    <property type="component" value="Unassembled WGS sequence"/>
</dbReference>
<evidence type="ECO:0000256" key="1">
    <source>
        <dbReference type="ARBA" id="ARBA00023157"/>
    </source>
</evidence>
<dbReference type="GO" id="GO:0006950">
    <property type="term" value="P:response to stress"/>
    <property type="evidence" value="ECO:0007669"/>
    <property type="project" value="UniProtKB-ARBA"/>
</dbReference>
<dbReference type="InterPro" id="IPR011990">
    <property type="entry name" value="TPR-like_helical_dom_sf"/>
</dbReference>
<gene>
    <name evidence="4" type="ORF">EXIGLDRAFT_756206</name>
</gene>
<sequence>MSGPIEISTVTEWNTSLRAAKEANRAVIVDFHAQWCGPCKQIAPFYAQLAGEHTGATWLRVDVDGQGTRPIATKYQITAMPTFLVIRDGQVVDTLRGADPRGLIAIAKKHAVVTLHPDAERAKSEGNKVRASKSKRANVGERAEALGDKAFTSGDYAAAVEHYTTALKHEPKSAVLYGNRSIAYLKLAAEKDTPGGENYRPKALGDAVRATELDPSWPKGWVRLAEATLAAGEDDAEVAPEKRAEGKRMVLEGAQEALENAVRIAPEGKVKAEAQKMLDDVRTKLSSQ</sequence>
<evidence type="ECO:0000259" key="3">
    <source>
        <dbReference type="PROSITE" id="PS51352"/>
    </source>
</evidence>
<feature type="domain" description="Thioredoxin" evidence="3">
    <location>
        <begin position="1"/>
        <end position="112"/>
    </location>
</feature>
<dbReference type="PANTHER" id="PTHR46115">
    <property type="entry name" value="THIOREDOXIN-LIKE PROTEIN 1"/>
    <property type="match status" value="1"/>
</dbReference>
<organism evidence="4 5">
    <name type="scientific">Exidia glandulosa HHB12029</name>
    <dbReference type="NCBI Taxonomy" id="1314781"/>
    <lineage>
        <taxon>Eukaryota</taxon>
        <taxon>Fungi</taxon>
        <taxon>Dikarya</taxon>
        <taxon>Basidiomycota</taxon>
        <taxon>Agaricomycotina</taxon>
        <taxon>Agaricomycetes</taxon>
        <taxon>Auriculariales</taxon>
        <taxon>Exidiaceae</taxon>
        <taxon>Exidia</taxon>
    </lineage>
</organism>
<dbReference type="EMBL" id="KV426477">
    <property type="protein sequence ID" value="KZV80471.1"/>
    <property type="molecule type" value="Genomic_DNA"/>
</dbReference>
<evidence type="ECO:0000256" key="2">
    <source>
        <dbReference type="PROSITE-ProRule" id="PRU00339"/>
    </source>
</evidence>
<evidence type="ECO:0000313" key="4">
    <source>
        <dbReference type="EMBL" id="KZV80471.1"/>
    </source>
</evidence>